<gene>
    <name evidence="2" type="ORF">ACFSKO_20165</name>
</gene>
<keyword evidence="1" id="KW-0812">Transmembrane</keyword>
<keyword evidence="3" id="KW-1185">Reference proteome</keyword>
<comment type="caution">
    <text evidence="2">The sequence shown here is derived from an EMBL/GenBank/DDBJ whole genome shotgun (WGS) entry which is preliminary data.</text>
</comment>
<feature type="transmembrane region" description="Helical" evidence="1">
    <location>
        <begin position="6"/>
        <end position="24"/>
    </location>
</feature>
<dbReference type="EMBL" id="JBHUII010000013">
    <property type="protein sequence ID" value="MFD2207938.1"/>
    <property type="molecule type" value="Genomic_DNA"/>
</dbReference>
<proteinExistence type="predicted"/>
<dbReference type="GO" id="GO:0032259">
    <property type="term" value="P:methylation"/>
    <property type="evidence" value="ECO:0007669"/>
    <property type="project" value="UniProtKB-KW"/>
</dbReference>
<organism evidence="2 3">
    <name type="scientific">Kiloniella antarctica</name>
    <dbReference type="NCBI Taxonomy" id="1550907"/>
    <lineage>
        <taxon>Bacteria</taxon>
        <taxon>Pseudomonadati</taxon>
        <taxon>Pseudomonadota</taxon>
        <taxon>Alphaproteobacteria</taxon>
        <taxon>Rhodospirillales</taxon>
        <taxon>Kiloniellaceae</taxon>
        <taxon>Kiloniella</taxon>
    </lineage>
</organism>
<evidence type="ECO:0000313" key="2">
    <source>
        <dbReference type="EMBL" id="MFD2207938.1"/>
    </source>
</evidence>
<dbReference type="Gene3D" id="3.40.50.150">
    <property type="entry name" value="Vaccinia Virus protein VP39"/>
    <property type="match status" value="1"/>
</dbReference>
<dbReference type="GO" id="GO:0008168">
    <property type="term" value="F:methyltransferase activity"/>
    <property type="evidence" value="ECO:0007669"/>
    <property type="project" value="UniProtKB-KW"/>
</dbReference>
<evidence type="ECO:0000313" key="3">
    <source>
        <dbReference type="Proteomes" id="UP001597294"/>
    </source>
</evidence>
<dbReference type="Pfam" id="PF13578">
    <property type="entry name" value="Methyltransf_24"/>
    <property type="match status" value="1"/>
</dbReference>
<dbReference type="EC" id="2.1.1.-" evidence="2"/>
<name>A0ABW5BP74_9PROT</name>
<keyword evidence="2" id="KW-0489">Methyltransferase</keyword>
<keyword evidence="1" id="KW-0472">Membrane</keyword>
<sequence>MLKILIKVLDLLMVPFVFFSGLLFKKVRMIGVRNLPACKSVLLNIGVFPLTNHYYEPQFDMRNIKHSFTKKRSLPGIKWNIQEQLELCDRLIYSHELKDVPNKRTQITEFYFNNSFFESGDAEYWYQLIRLKKPKKIIEIGSGSSTLLARKAIAKNQKEDPGYSCQHVCIEPYERPWLEEVGVTIIRSPVEEVGVDFFSMLDGNDILFIDSSHIIRPEGDVLFEYLELLPSLKKGVIVHVHDIFSPRNYLKEWLSTDVVFWNEQYLLEAFLSQNDNWKIIGALNNLHHDYFEKLASVCPYLTKDREPGSFYIQKTT</sequence>
<keyword evidence="2" id="KW-0808">Transferase</keyword>
<dbReference type="RefSeq" id="WP_380255073.1">
    <property type="nucleotide sequence ID" value="NZ_JBHUII010000013.1"/>
</dbReference>
<keyword evidence="1" id="KW-1133">Transmembrane helix</keyword>
<evidence type="ECO:0000256" key="1">
    <source>
        <dbReference type="SAM" id="Phobius"/>
    </source>
</evidence>
<accession>A0ABW5BP74</accession>
<protein>
    <submittedName>
        <fullName evidence="2">Class I SAM-dependent methyltransferase</fullName>
        <ecNumber evidence="2">2.1.1.-</ecNumber>
    </submittedName>
</protein>
<reference evidence="3" key="1">
    <citation type="journal article" date="2019" name="Int. J. Syst. Evol. Microbiol.">
        <title>The Global Catalogue of Microorganisms (GCM) 10K type strain sequencing project: providing services to taxonomists for standard genome sequencing and annotation.</title>
        <authorList>
            <consortium name="The Broad Institute Genomics Platform"/>
            <consortium name="The Broad Institute Genome Sequencing Center for Infectious Disease"/>
            <person name="Wu L."/>
            <person name="Ma J."/>
        </authorList>
    </citation>
    <scope>NUCLEOTIDE SEQUENCE [LARGE SCALE GENOMIC DNA]</scope>
    <source>
        <strain evidence="3">CGMCC 4.7192</strain>
    </source>
</reference>
<dbReference type="Proteomes" id="UP001597294">
    <property type="component" value="Unassembled WGS sequence"/>
</dbReference>
<dbReference type="SUPFAM" id="SSF53335">
    <property type="entry name" value="S-adenosyl-L-methionine-dependent methyltransferases"/>
    <property type="match status" value="1"/>
</dbReference>
<dbReference type="InterPro" id="IPR029063">
    <property type="entry name" value="SAM-dependent_MTases_sf"/>
</dbReference>